<dbReference type="InterPro" id="IPR000742">
    <property type="entry name" value="EGF"/>
</dbReference>
<protein>
    <recommendedName>
        <fullName evidence="18">EGF-like domain-containing protein</fullName>
    </recommendedName>
</protein>
<dbReference type="SUPFAM" id="SSF57196">
    <property type="entry name" value="EGF/Laminin"/>
    <property type="match status" value="2"/>
</dbReference>
<keyword evidence="10" id="KW-0675">Receptor</keyword>
<evidence type="ECO:0000256" key="11">
    <source>
        <dbReference type="ARBA" id="ARBA00023180"/>
    </source>
</evidence>
<dbReference type="PROSITE" id="PS00010">
    <property type="entry name" value="ASX_HYDROXYL"/>
    <property type="match status" value="1"/>
</dbReference>
<dbReference type="HOGENOM" id="CLU_253006_0_0_1"/>
<evidence type="ECO:0000313" key="16">
    <source>
        <dbReference type="EMBL" id="EFX66154.1"/>
    </source>
</evidence>
<dbReference type="InterPro" id="IPR000033">
    <property type="entry name" value="LDLR_classB_rpt"/>
</dbReference>
<feature type="domain" description="EGF-like calcium-binding" evidence="14">
    <location>
        <begin position="752"/>
        <end position="791"/>
    </location>
</feature>
<dbReference type="SUPFAM" id="SSF63825">
    <property type="entry name" value="YWTD domain"/>
    <property type="match status" value="3"/>
</dbReference>
<feature type="domain" description="EGF-like" evidence="15">
    <location>
        <begin position="755"/>
        <end position="791"/>
    </location>
</feature>
<accession>E9HQ28</accession>
<feature type="domain" description="EGF-like" evidence="15">
    <location>
        <begin position="1060"/>
        <end position="1109"/>
    </location>
</feature>
<keyword evidence="8" id="KW-0472">Membrane</keyword>
<dbReference type="Proteomes" id="UP000000305">
    <property type="component" value="Unassembled WGS sequence"/>
</dbReference>
<dbReference type="GO" id="GO:0006897">
    <property type="term" value="P:endocytosis"/>
    <property type="evidence" value="ECO:0007669"/>
    <property type="project" value="UniProtKB-KW"/>
</dbReference>
<evidence type="ECO:0000256" key="12">
    <source>
        <dbReference type="PROSITE-ProRule" id="PRU00124"/>
    </source>
</evidence>
<evidence type="ECO:0000256" key="10">
    <source>
        <dbReference type="ARBA" id="ARBA00023170"/>
    </source>
</evidence>
<dbReference type="SMART" id="SM00135">
    <property type="entry name" value="LY"/>
    <property type="match status" value="10"/>
</dbReference>
<gene>
    <name evidence="16" type="ORF">DAPPUDRAFT_263601</name>
</gene>
<dbReference type="PROSITE" id="PS01187">
    <property type="entry name" value="EGF_CA"/>
    <property type="match status" value="1"/>
</dbReference>
<dbReference type="OMA" id="STESIYW"/>
<organism evidence="16 17">
    <name type="scientific">Daphnia pulex</name>
    <name type="common">Water flea</name>
    <dbReference type="NCBI Taxonomy" id="6669"/>
    <lineage>
        <taxon>Eukaryota</taxon>
        <taxon>Metazoa</taxon>
        <taxon>Ecdysozoa</taxon>
        <taxon>Arthropoda</taxon>
        <taxon>Crustacea</taxon>
        <taxon>Branchiopoda</taxon>
        <taxon>Diplostraca</taxon>
        <taxon>Cladocera</taxon>
        <taxon>Anomopoda</taxon>
        <taxon>Daphniidae</taxon>
        <taxon>Daphnia</taxon>
    </lineage>
</organism>
<dbReference type="STRING" id="6669.E9HQ28"/>
<keyword evidence="3" id="KW-0254">Endocytosis</keyword>
<dbReference type="GO" id="GO:0005509">
    <property type="term" value="F:calcium ion binding"/>
    <property type="evidence" value="ECO:0007669"/>
    <property type="project" value="InterPro"/>
</dbReference>
<dbReference type="CDD" id="cd00112">
    <property type="entry name" value="LDLa"/>
    <property type="match status" value="2"/>
</dbReference>
<dbReference type="PROSITE" id="PS51120">
    <property type="entry name" value="LDLRB"/>
    <property type="match status" value="1"/>
</dbReference>
<dbReference type="GO" id="GO:0016020">
    <property type="term" value="C:membrane"/>
    <property type="evidence" value="ECO:0007669"/>
    <property type="project" value="UniProtKB-SubCell"/>
</dbReference>
<feature type="disulfide bond" evidence="12">
    <location>
        <begin position="1121"/>
        <end position="1136"/>
    </location>
</feature>
<sequence>MWSVLKLISAHSRCKGIRWIARVNTVWETTECSKLSDAPMVATFSKTPRIQCGNGDGCFELEQRCDDVKDCEDGFDEDECEPLLLITTDSDIRSMPIDSEEYKFIQSDLSQAHGVSVDYKEQSLYWSEKSDGKSGIYKSSLDGSRNQKVISVGVEEVGDLMVDGPGRHLYFVDSGRKTIVACDLQGTICVVVCGQLDKPRALAVYPEKRLLFWSDWGSHPHIASAGMDGSKRTHIITTDVAQPSGLAVDEATGRIFWGDVQLSRIESSHIDGSDRKVLQKEVNPFALALFRNLVFWCDPTEHEIISVDKNTGGQFKVMIRDDALILTSIQVHHPSKQRFTQNPCQNASCSHLCLLSPSVEGFHCACPAAMTLNIDNRTCDFTTVDDTSIIVATKTDIYRLNNNNQNEKNSIVHLSKNLHLKNVGALVFNPSDNSIIYSDSVDGVIYSMDLNSRHEVVLFENADVVEGLDVDPSTESIYWTERSRGTIVKFAIGRKHLNGVREQLVLARQLKNPRAIAIAPELNLMFVVEGSESYVITVWETDGNWLNNLVQVHGTVTSMVYDDKHLYFTDSLRGTIERIEVGGANRTVLQEHLKTPIAISLTLDSVFWLSGHSRINWLNKQDPETKHEFSIGTTSPKNVEQYRLMVVVNDLKLSRHGSTGDCITANGSDCHYKWGSSCSEGDFRCDNGHCIPMDSVCDEVLDCPDGTDEGDNCDTPCEENFCEHNCVPGPKGPICYCEAGYRSENNGPQCVDIDECLSENRCSQYCANTEGDYDCSCVPGYYLEPDKYTCKVMDGRPLLIAASAHRVALLRNNNVTASHRGLASQDAPIKGIAYHGKFCTLFWITSAGVSRMRDVGQAFAYKLEGLTPTGLALDSITGNIYVSALVANQDRSVVKVVSHSLDADVDIVNSQAKITDIIIDGVRGALFWSEHLRSASGRIIRSTMDGKVTREIYYSGAAYPVALALDTVKTRIYWADKGQSISSCDYDGQQKKKLVVGRTNGQPLSLTFFENRISWTVWRRNVVYSQSVTGEPATSSLKPLEDVHHLFTSHSILEPEYPNPCKSSSCGNGLCVLRNSSSFSCFCPTKTNVVSIAPFECSSRCPSHSFYCQPESECLPLSLVCSDHQDCDKLSDQDLCKSANKTISSEDIFSTDILTRGRLQYLFEFPLILSNVSARGIADAAKQNGQRTSFRSASERKVLYSRQIEIRDEIFVNDGLSGEGSSYPIEMALQAVLDGPVHVLSRLFTKKGHHIDHATVFNQDKKPVFINSVWDSKNHTTPRFVEDVEVSFGNQLMLWKVFRPQAYTADDHLNLRTVHQMELRTLQKMGFHLQLWYYRRTTSFTEQGGIGLSSACRLKQNKSKADDSPTSTEISIGYPMDVRADPVGCPSWTSYGCLKDILMSSPVDVQLGISMDVQKTDVFGIS</sequence>
<feature type="domain" description="EGF-like" evidence="15">
    <location>
        <begin position="343"/>
        <end position="380"/>
    </location>
</feature>
<feature type="domain" description="EGF-like" evidence="15">
    <location>
        <begin position="677"/>
        <end position="714"/>
    </location>
</feature>
<dbReference type="PhylomeDB" id="E9HQ28"/>
<dbReference type="CDD" id="cd19941">
    <property type="entry name" value="TIL"/>
    <property type="match status" value="1"/>
</dbReference>
<dbReference type="Gene3D" id="2.10.25.10">
    <property type="entry name" value="Laminin"/>
    <property type="match status" value="2"/>
</dbReference>
<keyword evidence="9 12" id="KW-1015">Disulfide bond</keyword>
<dbReference type="PRINTS" id="PR00261">
    <property type="entry name" value="LDLRECEPTOR"/>
</dbReference>
<keyword evidence="4" id="KW-0812">Transmembrane</keyword>
<evidence type="ECO:0000256" key="1">
    <source>
        <dbReference type="ARBA" id="ARBA00004479"/>
    </source>
</evidence>
<dbReference type="Gene3D" id="2.120.10.30">
    <property type="entry name" value="TolB, C-terminal domain"/>
    <property type="match status" value="3"/>
</dbReference>
<reference evidence="16 17" key="1">
    <citation type="journal article" date="2011" name="Science">
        <title>The ecoresponsive genome of Daphnia pulex.</title>
        <authorList>
            <person name="Colbourne J.K."/>
            <person name="Pfrender M.E."/>
            <person name="Gilbert D."/>
            <person name="Thomas W.K."/>
            <person name="Tucker A."/>
            <person name="Oakley T.H."/>
            <person name="Tokishita S."/>
            <person name="Aerts A."/>
            <person name="Arnold G.J."/>
            <person name="Basu M.K."/>
            <person name="Bauer D.J."/>
            <person name="Caceres C.E."/>
            <person name="Carmel L."/>
            <person name="Casola C."/>
            <person name="Choi J.H."/>
            <person name="Detter J.C."/>
            <person name="Dong Q."/>
            <person name="Dusheyko S."/>
            <person name="Eads B.D."/>
            <person name="Frohlich T."/>
            <person name="Geiler-Samerotte K.A."/>
            <person name="Gerlach D."/>
            <person name="Hatcher P."/>
            <person name="Jogdeo S."/>
            <person name="Krijgsveld J."/>
            <person name="Kriventseva E.V."/>
            <person name="Kultz D."/>
            <person name="Laforsch C."/>
            <person name="Lindquist E."/>
            <person name="Lopez J."/>
            <person name="Manak J.R."/>
            <person name="Muller J."/>
            <person name="Pangilinan J."/>
            <person name="Patwardhan R.P."/>
            <person name="Pitluck S."/>
            <person name="Pritham E.J."/>
            <person name="Rechtsteiner A."/>
            <person name="Rho M."/>
            <person name="Rogozin I.B."/>
            <person name="Sakarya O."/>
            <person name="Salamov A."/>
            <person name="Schaack S."/>
            <person name="Shapiro H."/>
            <person name="Shiga Y."/>
            <person name="Skalitzky C."/>
            <person name="Smith Z."/>
            <person name="Souvorov A."/>
            <person name="Sung W."/>
            <person name="Tang Z."/>
            <person name="Tsuchiya D."/>
            <person name="Tu H."/>
            <person name="Vos H."/>
            <person name="Wang M."/>
            <person name="Wolf Y.I."/>
            <person name="Yamagata H."/>
            <person name="Yamada T."/>
            <person name="Ye Y."/>
            <person name="Shaw J.R."/>
            <person name="Andrews J."/>
            <person name="Crease T.J."/>
            <person name="Tang H."/>
            <person name="Lucas S.M."/>
            <person name="Robertson H.M."/>
            <person name="Bork P."/>
            <person name="Koonin E.V."/>
            <person name="Zdobnov E.M."/>
            <person name="Grigoriev I.V."/>
            <person name="Lynch M."/>
            <person name="Boore J.L."/>
        </authorList>
    </citation>
    <scope>NUCLEOTIDE SEQUENCE [LARGE SCALE GENOMIC DNA]</scope>
</reference>
<dbReference type="SMART" id="SM00192">
    <property type="entry name" value="LDLa"/>
    <property type="match status" value="3"/>
</dbReference>
<dbReference type="Gene3D" id="4.10.400.10">
    <property type="entry name" value="Low-density Lipoprotein Receptor"/>
    <property type="match status" value="2"/>
</dbReference>
<dbReference type="InterPro" id="IPR023415">
    <property type="entry name" value="LDLR_class-A_CS"/>
</dbReference>
<keyword evidence="6" id="KW-0677">Repeat</keyword>
<evidence type="ECO:0000259" key="14">
    <source>
        <dbReference type="SMART" id="SM00179"/>
    </source>
</evidence>
<comment type="caution">
    <text evidence="12">Lacks conserved residue(s) required for the propagation of feature annotation.</text>
</comment>
<dbReference type="Pfam" id="PF00057">
    <property type="entry name" value="Ldl_recept_a"/>
    <property type="match status" value="1"/>
</dbReference>
<keyword evidence="2" id="KW-0245">EGF-like domain</keyword>
<dbReference type="InterPro" id="IPR000152">
    <property type="entry name" value="EGF-type_Asp/Asn_hydroxyl_site"/>
</dbReference>
<dbReference type="FunFam" id="2.120.10.30:FF:000241">
    <property type="entry name" value="Low-density lipoprotein receptor-related protein 6"/>
    <property type="match status" value="1"/>
</dbReference>
<dbReference type="InterPro" id="IPR018097">
    <property type="entry name" value="EGF_Ca-bd_CS"/>
</dbReference>
<dbReference type="eggNOG" id="KOG1215">
    <property type="taxonomic scope" value="Eukaryota"/>
</dbReference>
<evidence type="ECO:0000256" key="9">
    <source>
        <dbReference type="ARBA" id="ARBA00023157"/>
    </source>
</evidence>
<feature type="repeat" description="LDL-receptor class B" evidence="13">
    <location>
        <begin position="209"/>
        <end position="252"/>
    </location>
</feature>
<comment type="subcellular location">
    <subcellularLocation>
        <location evidence="1">Membrane</location>
        <topology evidence="1">Single-pass type I membrane protein</topology>
    </subcellularLocation>
</comment>
<keyword evidence="17" id="KW-1185">Reference proteome</keyword>
<dbReference type="InterPro" id="IPR011042">
    <property type="entry name" value="6-blade_b-propeller_TolB-like"/>
</dbReference>
<proteinExistence type="predicted"/>
<evidence type="ECO:0000256" key="7">
    <source>
        <dbReference type="ARBA" id="ARBA00022989"/>
    </source>
</evidence>
<dbReference type="InterPro" id="IPR002172">
    <property type="entry name" value="LDrepeatLR_classA_rpt"/>
</dbReference>
<feature type="disulfide bond" evidence="12">
    <location>
        <begin position="685"/>
        <end position="703"/>
    </location>
</feature>
<dbReference type="FunFam" id="2.10.25.10:FF:000009">
    <property type="entry name" value="Low-density lipoprotein receptor isoform 1"/>
    <property type="match status" value="1"/>
</dbReference>
<dbReference type="PANTHER" id="PTHR46513">
    <property type="entry name" value="VITELLOGENIN RECEPTOR-LIKE PROTEIN-RELATED-RELATED"/>
    <property type="match status" value="1"/>
</dbReference>
<evidence type="ECO:0000256" key="6">
    <source>
        <dbReference type="ARBA" id="ARBA00022737"/>
    </source>
</evidence>
<dbReference type="CDD" id="cd00054">
    <property type="entry name" value="EGF_CA"/>
    <property type="match status" value="1"/>
</dbReference>
<dbReference type="PANTHER" id="PTHR46513:SF13">
    <property type="entry name" value="EGF-LIKE DOMAIN-CONTAINING PROTEIN"/>
    <property type="match status" value="1"/>
</dbReference>
<keyword evidence="7" id="KW-1133">Transmembrane helix</keyword>
<dbReference type="OrthoDB" id="6345916at2759"/>
<evidence type="ECO:0000256" key="13">
    <source>
        <dbReference type="PROSITE-ProRule" id="PRU00461"/>
    </source>
</evidence>
<evidence type="ECO:0000256" key="8">
    <source>
        <dbReference type="ARBA" id="ARBA00023136"/>
    </source>
</evidence>
<evidence type="ECO:0000256" key="5">
    <source>
        <dbReference type="ARBA" id="ARBA00022729"/>
    </source>
</evidence>
<dbReference type="InParanoid" id="E9HQ28"/>
<dbReference type="SMART" id="SM00179">
    <property type="entry name" value="EGF_CA"/>
    <property type="match status" value="2"/>
</dbReference>
<evidence type="ECO:0000256" key="4">
    <source>
        <dbReference type="ARBA" id="ARBA00022692"/>
    </source>
</evidence>
<evidence type="ECO:0000313" key="17">
    <source>
        <dbReference type="Proteomes" id="UP000000305"/>
    </source>
</evidence>
<feature type="domain" description="EGF-like" evidence="15">
    <location>
        <begin position="716"/>
        <end position="751"/>
    </location>
</feature>
<dbReference type="EMBL" id="GL732714">
    <property type="protein sequence ID" value="EFX66154.1"/>
    <property type="molecule type" value="Genomic_DNA"/>
</dbReference>
<feature type="disulfide bond" evidence="12">
    <location>
        <begin position="678"/>
        <end position="690"/>
    </location>
</feature>
<dbReference type="FunCoup" id="E9HQ28">
    <property type="interactions" value="13"/>
</dbReference>
<feature type="disulfide bond" evidence="12">
    <location>
        <begin position="65"/>
        <end position="80"/>
    </location>
</feature>
<keyword evidence="5" id="KW-0732">Signal</keyword>
<dbReference type="Pfam" id="PF00058">
    <property type="entry name" value="Ldl_recept_b"/>
    <property type="match status" value="1"/>
</dbReference>
<keyword evidence="11" id="KW-0325">Glycoprotein</keyword>
<dbReference type="SUPFAM" id="SSF57424">
    <property type="entry name" value="LDL receptor-like module"/>
    <property type="match status" value="2"/>
</dbReference>
<dbReference type="KEGG" id="dpx:DAPPUDRAFT_263601"/>
<evidence type="ECO:0008006" key="18">
    <source>
        <dbReference type="Google" id="ProtNLM"/>
    </source>
</evidence>
<evidence type="ECO:0000259" key="15">
    <source>
        <dbReference type="SMART" id="SM00181"/>
    </source>
</evidence>
<name>E9HQ28_DAPPU</name>
<dbReference type="InterPro" id="IPR001881">
    <property type="entry name" value="EGF-like_Ca-bd_dom"/>
</dbReference>
<dbReference type="SMART" id="SM00181">
    <property type="entry name" value="EGF"/>
    <property type="match status" value="5"/>
</dbReference>
<evidence type="ECO:0000256" key="2">
    <source>
        <dbReference type="ARBA" id="ARBA00022536"/>
    </source>
</evidence>
<dbReference type="InterPro" id="IPR036055">
    <property type="entry name" value="LDL_receptor-like_sf"/>
</dbReference>
<dbReference type="InterPro" id="IPR050778">
    <property type="entry name" value="Cueball_EGF_LRP_Nidogen"/>
</dbReference>
<feature type="domain" description="EGF-like calcium-binding" evidence="14">
    <location>
        <begin position="709"/>
        <end position="751"/>
    </location>
</feature>
<dbReference type="PROSITE" id="PS50068">
    <property type="entry name" value="LDLRA_2"/>
    <property type="match status" value="3"/>
</dbReference>
<evidence type="ECO:0000256" key="3">
    <source>
        <dbReference type="ARBA" id="ARBA00022583"/>
    </source>
</evidence>
<dbReference type="PROSITE" id="PS01209">
    <property type="entry name" value="LDLRA_1"/>
    <property type="match status" value="1"/>
</dbReference>